<protein>
    <submittedName>
        <fullName evidence="3">Uncharacterized protein</fullName>
    </submittedName>
</protein>
<feature type="compositionally biased region" description="Low complexity" evidence="1">
    <location>
        <begin position="199"/>
        <end position="212"/>
    </location>
</feature>
<evidence type="ECO:0000313" key="3">
    <source>
        <dbReference type="EMBL" id="TYJ56625.1"/>
    </source>
</evidence>
<keyword evidence="4" id="KW-1185">Reference proteome</keyword>
<feature type="compositionally biased region" description="Polar residues" evidence="1">
    <location>
        <begin position="213"/>
        <end position="225"/>
    </location>
</feature>
<sequence>MLAPIYAILTLALTASLPTLATPIVSPDWRRAGAPENDHSLNVNPTSFCQGQVVNVSWVDTEVDAAPFKVQIGVGGYYTGVVWRERYENLTDQNILWPVNGDAGDSLIFQIIDSLRTTAYLQNFIVRPEEYCANATKMALSNNTSTEMKSDSSNSTSSELPSDDADDSDSPALSPNATSDDLAAESDTRRNSSSHPLNPASSDPAPSGSSASLKASGTASTSSSPLPVGAPTAAASQTESKSSKPSVQVVPSEDGA</sequence>
<feature type="region of interest" description="Disordered" evidence="1">
    <location>
        <begin position="143"/>
        <end position="256"/>
    </location>
</feature>
<name>A0A5D3AZ42_9TREE</name>
<evidence type="ECO:0000256" key="1">
    <source>
        <dbReference type="SAM" id="MobiDB-lite"/>
    </source>
</evidence>
<gene>
    <name evidence="3" type="ORF">B9479_002717</name>
</gene>
<feature type="chain" id="PRO_5023010869" evidence="2">
    <location>
        <begin position="22"/>
        <end position="256"/>
    </location>
</feature>
<keyword evidence="2" id="KW-0732">Signal</keyword>
<proteinExistence type="predicted"/>
<evidence type="ECO:0000313" key="4">
    <source>
        <dbReference type="Proteomes" id="UP000322245"/>
    </source>
</evidence>
<dbReference type="EMBL" id="NIDF01000022">
    <property type="protein sequence ID" value="TYJ56625.1"/>
    <property type="molecule type" value="Genomic_DNA"/>
</dbReference>
<dbReference type="AlphaFoldDB" id="A0A5D3AZ42"/>
<feature type="signal peptide" evidence="2">
    <location>
        <begin position="1"/>
        <end position="21"/>
    </location>
</feature>
<reference evidence="3 4" key="1">
    <citation type="submission" date="2017-05" db="EMBL/GenBank/DDBJ databases">
        <title>The Genome Sequence of Tsuchiyaea wingfieldii DSM 27421.</title>
        <authorList>
            <person name="Cuomo C."/>
            <person name="Passer A."/>
            <person name="Billmyre B."/>
            <person name="Heitman J."/>
        </authorList>
    </citation>
    <scope>NUCLEOTIDE SEQUENCE [LARGE SCALE GENOMIC DNA]</scope>
    <source>
        <strain evidence="3 4">DSM 27421</strain>
    </source>
</reference>
<organism evidence="3 4">
    <name type="scientific">Cryptococcus floricola</name>
    <dbReference type="NCBI Taxonomy" id="2591691"/>
    <lineage>
        <taxon>Eukaryota</taxon>
        <taxon>Fungi</taxon>
        <taxon>Dikarya</taxon>
        <taxon>Basidiomycota</taxon>
        <taxon>Agaricomycotina</taxon>
        <taxon>Tremellomycetes</taxon>
        <taxon>Tremellales</taxon>
        <taxon>Cryptococcaceae</taxon>
        <taxon>Cryptococcus</taxon>
    </lineage>
</organism>
<accession>A0A5D3AZ42</accession>
<feature type="compositionally biased region" description="Low complexity" evidence="1">
    <location>
        <begin position="243"/>
        <end position="256"/>
    </location>
</feature>
<comment type="caution">
    <text evidence="3">The sequence shown here is derived from an EMBL/GenBank/DDBJ whole genome shotgun (WGS) entry which is preliminary data.</text>
</comment>
<feature type="compositionally biased region" description="Polar residues" evidence="1">
    <location>
        <begin position="143"/>
        <end position="156"/>
    </location>
</feature>
<dbReference type="Proteomes" id="UP000322245">
    <property type="component" value="Unassembled WGS sequence"/>
</dbReference>
<evidence type="ECO:0000256" key="2">
    <source>
        <dbReference type="SAM" id="SignalP"/>
    </source>
</evidence>